<reference evidence="2" key="1">
    <citation type="journal article" date="2022" name="Mol. Ecol. Resour.">
        <title>The genomes of chicory, endive, great burdock and yacon provide insights into Asteraceae palaeo-polyploidization history and plant inulin production.</title>
        <authorList>
            <person name="Fan W."/>
            <person name="Wang S."/>
            <person name="Wang H."/>
            <person name="Wang A."/>
            <person name="Jiang F."/>
            <person name="Liu H."/>
            <person name="Zhao H."/>
            <person name="Xu D."/>
            <person name="Zhang Y."/>
        </authorList>
    </citation>
    <scope>NUCLEOTIDE SEQUENCE [LARGE SCALE GENOMIC DNA]</scope>
    <source>
        <strain evidence="2">cv. Punajuju</strain>
    </source>
</reference>
<evidence type="ECO:0000313" key="2">
    <source>
        <dbReference type="Proteomes" id="UP001055811"/>
    </source>
</evidence>
<protein>
    <submittedName>
        <fullName evidence="1">Uncharacterized protein</fullName>
    </submittedName>
</protein>
<comment type="caution">
    <text evidence="1">The sequence shown here is derived from an EMBL/GenBank/DDBJ whole genome shotgun (WGS) entry which is preliminary data.</text>
</comment>
<name>A0ACB9DUY2_CICIN</name>
<sequence>MTSNPPKLFIGTGNIEIYNISGPEMKISNSIAYTCYNESGNVTSDLIAWTNLETTPFTFSQKNKFTVIGCDDAAFITGNNRLDYTSGCLGLCSKAADVPNGYCSGNGCCQTSIPNGLKFYNVSLVSFENHARVMSFNPCGFAFLGEEESFRFGGVPDLSNMELDLKIDNSLPIVVDWVIGGSGNCTQATECKGNSFCKNEETGGYRCICNEGYEGNPYLDPGCEDINECKDKNNIRCYGICINTPGSYNCTCLPGYSGDGKVKDGCRSDAKDSKFPAVVFSVALVVGLLALLSGITGIFLGIRKRKLIKLREKFFEQNGGVFMKQKLKAAGASEAVTMFSTEQLRKATDNYSEERIVGRGGYGVVYKGFLPDKRVVAIKKSKVVDGSQSEQFINEVLILTQVIHRNVVKLLGCCLEEEVPVLVYEFISNNTLFYHIHHKSGGMSWLSWENRLRVAAEAASALAYLHSQATMPIIHRDVKSANILLDENYTTKISDFGASRLVPLDHDQVTTLVQGTLGYLDPEYFHTSQLTDKSDVYSFGMVLAELITGKKPLCESRTNEDKNLATYFIKSMKENRFFQIIEPRVLSEGTLDQIQAVAELIKRCLDLLGENRPTMKEVAMELEGLRKFTTHPWVQKQTSEESRSLILEVEQSDLYGVPLIPYSTNEWESYSGITEMTFQGNEPR</sequence>
<organism evidence="1 2">
    <name type="scientific">Cichorium intybus</name>
    <name type="common">Chicory</name>
    <dbReference type="NCBI Taxonomy" id="13427"/>
    <lineage>
        <taxon>Eukaryota</taxon>
        <taxon>Viridiplantae</taxon>
        <taxon>Streptophyta</taxon>
        <taxon>Embryophyta</taxon>
        <taxon>Tracheophyta</taxon>
        <taxon>Spermatophyta</taxon>
        <taxon>Magnoliopsida</taxon>
        <taxon>eudicotyledons</taxon>
        <taxon>Gunneridae</taxon>
        <taxon>Pentapetalae</taxon>
        <taxon>asterids</taxon>
        <taxon>campanulids</taxon>
        <taxon>Asterales</taxon>
        <taxon>Asteraceae</taxon>
        <taxon>Cichorioideae</taxon>
        <taxon>Cichorieae</taxon>
        <taxon>Cichoriinae</taxon>
        <taxon>Cichorium</taxon>
    </lineage>
</organism>
<gene>
    <name evidence="1" type="ORF">L2E82_21117</name>
</gene>
<accession>A0ACB9DUY2</accession>
<dbReference type="Proteomes" id="UP001055811">
    <property type="component" value="Linkage Group LG04"/>
</dbReference>
<reference evidence="1 2" key="2">
    <citation type="journal article" date="2022" name="Mol. Ecol. Resour.">
        <title>The genomes of chicory, endive, great burdock and yacon provide insights into Asteraceae paleo-polyploidization history and plant inulin production.</title>
        <authorList>
            <person name="Fan W."/>
            <person name="Wang S."/>
            <person name="Wang H."/>
            <person name="Wang A."/>
            <person name="Jiang F."/>
            <person name="Liu H."/>
            <person name="Zhao H."/>
            <person name="Xu D."/>
            <person name="Zhang Y."/>
        </authorList>
    </citation>
    <scope>NUCLEOTIDE SEQUENCE [LARGE SCALE GENOMIC DNA]</scope>
    <source>
        <strain evidence="2">cv. Punajuju</strain>
        <tissue evidence="1">Leaves</tissue>
    </source>
</reference>
<keyword evidence="2" id="KW-1185">Reference proteome</keyword>
<dbReference type="EMBL" id="CM042012">
    <property type="protein sequence ID" value="KAI3750479.1"/>
    <property type="molecule type" value="Genomic_DNA"/>
</dbReference>
<proteinExistence type="predicted"/>
<evidence type="ECO:0000313" key="1">
    <source>
        <dbReference type="EMBL" id="KAI3750479.1"/>
    </source>
</evidence>